<keyword evidence="5" id="KW-1185">Reference proteome</keyword>
<evidence type="ECO:0000259" key="3">
    <source>
        <dbReference type="PROSITE" id="PS50211"/>
    </source>
</evidence>
<dbReference type="PANTHER" id="PTHR13677">
    <property type="entry name" value="LD41638P"/>
    <property type="match status" value="1"/>
</dbReference>
<evidence type="ECO:0000256" key="2">
    <source>
        <dbReference type="SAM" id="MobiDB-lite"/>
    </source>
</evidence>
<evidence type="ECO:0000313" key="4">
    <source>
        <dbReference type="EMBL" id="PAV92255.1"/>
    </source>
</evidence>
<proteinExistence type="inferred from homology"/>
<evidence type="ECO:0000256" key="1">
    <source>
        <dbReference type="ARBA" id="ARBA00007159"/>
    </source>
</evidence>
<accession>A0A2A2M1U2</accession>
<organism evidence="4 5">
    <name type="scientific">Diploscapter pachys</name>
    <dbReference type="NCBI Taxonomy" id="2018661"/>
    <lineage>
        <taxon>Eukaryota</taxon>
        <taxon>Metazoa</taxon>
        <taxon>Ecdysozoa</taxon>
        <taxon>Nematoda</taxon>
        <taxon>Chromadorea</taxon>
        <taxon>Rhabditida</taxon>
        <taxon>Rhabditina</taxon>
        <taxon>Rhabditomorpha</taxon>
        <taxon>Rhabditoidea</taxon>
        <taxon>Rhabditidae</taxon>
        <taxon>Diploscapter</taxon>
    </lineage>
</organism>
<comment type="caution">
    <text evidence="4">The sequence shown here is derived from an EMBL/GenBank/DDBJ whole genome shotgun (WGS) entry which is preliminary data.</text>
</comment>
<dbReference type="EMBL" id="LIAE01006252">
    <property type="protein sequence ID" value="PAV92255.1"/>
    <property type="molecule type" value="Genomic_DNA"/>
</dbReference>
<dbReference type="GO" id="GO:0055037">
    <property type="term" value="C:recycling endosome"/>
    <property type="evidence" value="ECO:0007669"/>
    <property type="project" value="TreeGrafter"/>
</dbReference>
<dbReference type="PANTHER" id="PTHR13677:SF0">
    <property type="entry name" value="LD41638P"/>
    <property type="match status" value="1"/>
</dbReference>
<feature type="compositionally biased region" description="Basic and acidic residues" evidence="2">
    <location>
        <begin position="252"/>
        <end position="262"/>
    </location>
</feature>
<sequence>MTPAQRLMHDNCAAAVGFDPRYLYGFVHFRQQKDPNLPRGYYQKSIVLVTICPFLNLFYSVTERIARLFFESGEPAIEAACHDIDMWPRPQVGVNLILPFMGCLIQCRMPTVCDLPFDSRIPTPKRDNSHSETLTLSSIHQIDMYKSLSTVLSHVQLLWELVLIGEPLLVIASTPSRSSAIVQSLIQLISPLRYMHDFRPFFTIHDSEFKEYSTKSKSAPRIVLGVTNPFFIKAMDHYPNILKVADPNSENENPHDKQEKTSRFKAVPHSRPFSMDDFLSSIDTSGPSLTCGVKGDWAGLYKKFFQSANFMGWLSTRSNDVKTQLKVHYIETLCMADFGKPVLATKHHVEIVDLVLRIRERVVELGNDNDKRQRLVHQIAAILSSVDDELKQLLMSNCSLREILA</sequence>
<gene>
    <name evidence="4" type="ORF">WR25_09022</name>
</gene>
<feature type="region of interest" description="Disordered" evidence="2">
    <location>
        <begin position="246"/>
        <end position="266"/>
    </location>
</feature>
<protein>
    <recommendedName>
        <fullName evidence="3">UDENN domain-containing protein</fullName>
    </recommendedName>
</protein>
<feature type="domain" description="UDENN" evidence="3">
    <location>
        <begin position="1"/>
        <end position="376"/>
    </location>
</feature>
<evidence type="ECO:0000313" key="5">
    <source>
        <dbReference type="Proteomes" id="UP000218231"/>
    </source>
</evidence>
<dbReference type="GO" id="GO:0005085">
    <property type="term" value="F:guanyl-nucleotide exchange factor activity"/>
    <property type="evidence" value="ECO:0007669"/>
    <property type="project" value="InterPro"/>
</dbReference>
<dbReference type="InterPro" id="IPR024224">
    <property type="entry name" value="DENND6"/>
</dbReference>
<dbReference type="Proteomes" id="UP000218231">
    <property type="component" value="Unassembled WGS sequence"/>
</dbReference>
<dbReference type="STRING" id="2018661.A0A2A2M1U2"/>
<dbReference type="OrthoDB" id="10265409at2759"/>
<dbReference type="AlphaFoldDB" id="A0A2A2M1U2"/>
<reference evidence="4 5" key="1">
    <citation type="journal article" date="2017" name="Curr. Biol.">
        <title>Genome architecture and evolution of a unichromosomal asexual nematode.</title>
        <authorList>
            <person name="Fradin H."/>
            <person name="Zegar C."/>
            <person name="Gutwein M."/>
            <person name="Lucas J."/>
            <person name="Kovtun M."/>
            <person name="Corcoran D."/>
            <person name="Baugh L.R."/>
            <person name="Kiontke K."/>
            <person name="Gunsalus K."/>
            <person name="Fitch D.H."/>
            <person name="Piano F."/>
        </authorList>
    </citation>
    <scope>NUCLEOTIDE SEQUENCE [LARGE SCALE GENOMIC DNA]</scope>
    <source>
        <strain evidence="4">PF1309</strain>
    </source>
</reference>
<dbReference type="InterPro" id="IPR037516">
    <property type="entry name" value="Tripartite_DENN"/>
</dbReference>
<comment type="similarity">
    <text evidence="1">Belongs to the DENND6 family.</text>
</comment>
<name>A0A2A2M1U2_9BILA</name>
<dbReference type="PROSITE" id="PS50211">
    <property type="entry name" value="DENN"/>
    <property type="match status" value="1"/>
</dbReference>